<organism evidence="4 5">
    <name type="scientific">Pycnococcus provasolii</name>
    <dbReference type="NCBI Taxonomy" id="41880"/>
    <lineage>
        <taxon>Eukaryota</taxon>
        <taxon>Viridiplantae</taxon>
        <taxon>Chlorophyta</taxon>
        <taxon>Pseudoscourfieldiophyceae</taxon>
        <taxon>Pseudoscourfieldiales</taxon>
        <taxon>Pycnococcaceae</taxon>
        <taxon>Pycnococcus</taxon>
    </lineage>
</organism>
<proteinExistence type="predicted"/>
<feature type="compositionally biased region" description="Low complexity" evidence="3">
    <location>
        <begin position="550"/>
        <end position="561"/>
    </location>
</feature>
<feature type="region of interest" description="Disordered" evidence="3">
    <location>
        <begin position="448"/>
        <end position="517"/>
    </location>
</feature>
<feature type="compositionally biased region" description="Low complexity" evidence="3">
    <location>
        <begin position="580"/>
        <end position="592"/>
    </location>
</feature>
<feature type="compositionally biased region" description="Polar residues" evidence="3">
    <location>
        <begin position="75"/>
        <end position="84"/>
    </location>
</feature>
<feature type="compositionally biased region" description="Low complexity" evidence="3">
    <location>
        <begin position="173"/>
        <end position="184"/>
    </location>
</feature>
<dbReference type="Gene3D" id="2.20.110.10">
    <property type="entry name" value="Histone H3 K4-specific methyltransferase SET7/9 N-terminal domain"/>
    <property type="match status" value="2"/>
</dbReference>
<feature type="region of interest" description="Disordered" evidence="3">
    <location>
        <begin position="173"/>
        <end position="203"/>
    </location>
</feature>
<keyword evidence="4" id="KW-0808">Transferase</keyword>
<sequence length="817" mass="88265">MSRLNVNSTPSSSMPQYGGGGGAMPNNLSTSLGSGDLNRKESKPGSRDHKDHPHTVGGTWFVASWSSTRRDSREYMSQTTQGQTYDRPRKPASGSASPVSKTAAQRSMWPTRPWSAAPSPDRKTNATTTTTTSAREQPTWLAAARLRRNRSLAAASAAFSSANNPIFDLVDDGSTSGTTSSGDDCAQPAEPMDVGATAKPANDRTTVVQDVAAAAAATATETAESREETSHKQTTAEVQLASTSSSSPESSLSPGAEGSRKGSEGDAFNARAELAEKLSVELARRLRRAEAELATCTSERDAAKEELAALRQHVSRDRGIMHGERADGADVYEGFLSVDGKTPQYFGVCRYGNGDRYQGSWRDGVPDGFGTCTFALGNRYVGGWKQGGYHGDGTYTYTNGDVYQGTWCDDARDGDGVLTEANGTAWVEQYEKGRLISRDTWDSLAAEFAASPSSSPSRPARPEQNGTRGGKNGTTAPETTSAQPQPPARGESAAPASKAPSQDKRSKLTPNAHEELKNKLRKRLVAGELEQILQAARETHYGDLHNGVKTSTPSSPDTSPPASQVKKPSFMRSSYNPIGASSASSPDSSDNSSMDEAVHNGGGISSPNVNTPMGMTDSEKRAHEERRRRLDLESSWRKDYKKARWRDHVSRARSHLEKAYEEFKGHNVPFARAPPPSPIPEFRKGAWSQRDDGDPFDSVKATSKKALDQHIEAFEAFESTMCTASSTRAIRFDDIPWPPRAALAGIADSIGAKGIALGVVGPNSTAHRKLLLRLKSRWHPDKWQGRRLHEPDRARIMSEVTAVFQAVHSLRKQCVTH</sequence>
<feature type="compositionally biased region" description="Low complexity" evidence="3">
    <location>
        <begin position="448"/>
        <end position="458"/>
    </location>
</feature>
<gene>
    <name evidence="4" type="ORF">PPROV_000470700</name>
</gene>
<keyword evidence="4" id="KW-0418">Kinase</keyword>
<protein>
    <submittedName>
        <fullName evidence="4">Phosphatidylinositol-4-phosphate 5-kinase-like protein 1</fullName>
    </submittedName>
</protein>
<evidence type="ECO:0000313" key="4">
    <source>
        <dbReference type="EMBL" id="GHP05960.1"/>
    </source>
</evidence>
<feature type="region of interest" description="Disordered" evidence="3">
    <location>
        <begin position="540"/>
        <end position="631"/>
    </location>
</feature>
<dbReference type="SMART" id="SM00698">
    <property type="entry name" value="MORN"/>
    <property type="match status" value="3"/>
</dbReference>
<keyword evidence="5" id="KW-1185">Reference proteome</keyword>
<feature type="region of interest" description="Disordered" evidence="3">
    <location>
        <begin position="217"/>
        <end position="266"/>
    </location>
</feature>
<feature type="compositionally biased region" description="Basic and acidic residues" evidence="3">
    <location>
        <begin position="501"/>
        <end position="517"/>
    </location>
</feature>
<keyword evidence="2" id="KW-0175">Coiled coil</keyword>
<feature type="coiled-coil region" evidence="2">
    <location>
        <begin position="272"/>
        <end position="313"/>
    </location>
</feature>
<dbReference type="OrthoDB" id="1707155at2759"/>
<comment type="caution">
    <text evidence="4">The sequence shown here is derived from an EMBL/GenBank/DDBJ whole genome shotgun (WGS) entry which is preliminary data.</text>
</comment>
<dbReference type="EMBL" id="BNJQ01000011">
    <property type="protein sequence ID" value="GHP05960.1"/>
    <property type="molecule type" value="Genomic_DNA"/>
</dbReference>
<dbReference type="InterPro" id="IPR003409">
    <property type="entry name" value="MORN"/>
</dbReference>
<keyword evidence="1" id="KW-0677">Repeat</keyword>
<evidence type="ECO:0000256" key="3">
    <source>
        <dbReference type="SAM" id="MobiDB-lite"/>
    </source>
</evidence>
<feature type="compositionally biased region" description="Basic and acidic residues" evidence="3">
    <location>
        <begin position="617"/>
        <end position="631"/>
    </location>
</feature>
<feature type="compositionally biased region" description="Polar residues" evidence="3">
    <location>
        <begin position="1"/>
        <end position="15"/>
    </location>
</feature>
<evidence type="ECO:0000256" key="2">
    <source>
        <dbReference type="SAM" id="Coils"/>
    </source>
</evidence>
<feature type="compositionally biased region" description="Polar residues" evidence="3">
    <location>
        <begin position="94"/>
        <end position="105"/>
    </location>
</feature>
<dbReference type="PANTHER" id="PTHR23084">
    <property type="entry name" value="PHOSPHATIDYLINOSITOL-4-PHOSPHATE 5-KINASE RELATED"/>
    <property type="match status" value="1"/>
</dbReference>
<feature type="compositionally biased region" description="Basic and acidic residues" evidence="3">
    <location>
        <begin position="37"/>
        <end position="54"/>
    </location>
</feature>
<name>A0A830HJH3_9CHLO</name>
<dbReference type="GO" id="GO:0016301">
    <property type="term" value="F:kinase activity"/>
    <property type="evidence" value="ECO:0007669"/>
    <property type="project" value="UniProtKB-KW"/>
</dbReference>
<feature type="compositionally biased region" description="Polar residues" evidence="3">
    <location>
        <begin position="473"/>
        <end position="483"/>
    </location>
</feature>
<dbReference type="SUPFAM" id="SSF82185">
    <property type="entry name" value="Histone H3 K4-specific methyltransferase SET7/9 N-terminal domain"/>
    <property type="match status" value="1"/>
</dbReference>
<evidence type="ECO:0000256" key="1">
    <source>
        <dbReference type="ARBA" id="ARBA00022737"/>
    </source>
</evidence>
<dbReference type="GO" id="GO:0016020">
    <property type="term" value="C:membrane"/>
    <property type="evidence" value="ECO:0007669"/>
    <property type="project" value="UniProtKB-ARBA"/>
</dbReference>
<dbReference type="Pfam" id="PF02493">
    <property type="entry name" value="MORN"/>
    <property type="match status" value="3"/>
</dbReference>
<reference evidence="4" key="1">
    <citation type="submission" date="2020-10" db="EMBL/GenBank/DDBJ databases">
        <title>Unveiling of a novel bifunctional photoreceptor, Dualchrome1, isolated from a cosmopolitan green alga.</title>
        <authorList>
            <person name="Suzuki S."/>
            <person name="Kawachi M."/>
        </authorList>
    </citation>
    <scope>NUCLEOTIDE SEQUENCE</scope>
    <source>
        <strain evidence="4">NIES 2893</strain>
    </source>
</reference>
<evidence type="ECO:0000313" key="5">
    <source>
        <dbReference type="Proteomes" id="UP000660262"/>
    </source>
</evidence>
<dbReference type="AlphaFoldDB" id="A0A830HJH3"/>
<dbReference type="PANTHER" id="PTHR23084:SF263">
    <property type="entry name" value="MORN REPEAT-CONTAINING PROTEIN 1"/>
    <property type="match status" value="1"/>
</dbReference>
<feature type="region of interest" description="Disordered" evidence="3">
    <location>
        <begin position="1"/>
        <end position="137"/>
    </location>
</feature>
<dbReference type="Proteomes" id="UP000660262">
    <property type="component" value="Unassembled WGS sequence"/>
</dbReference>
<feature type="compositionally biased region" description="Low complexity" evidence="3">
    <location>
        <begin position="240"/>
        <end position="257"/>
    </location>
</feature>
<accession>A0A830HJH3</accession>